<dbReference type="AlphaFoldDB" id="A0A127PA40"/>
<evidence type="ECO:0000313" key="2">
    <source>
        <dbReference type="Proteomes" id="UP000072421"/>
    </source>
</evidence>
<organism evidence="1">
    <name type="scientific">Collimonas fungivorans</name>
    <dbReference type="NCBI Taxonomy" id="158899"/>
    <lineage>
        <taxon>Bacteria</taxon>
        <taxon>Pseudomonadati</taxon>
        <taxon>Pseudomonadota</taxon>
        <taxon>Betaproteobacteria</taxon>
        <taxon>Burkholderiales</taxon>
        <taxon>Oxalobacteraceae</taxon>
        <taxon>Collimonas</taxon>
    </lineage>
</organism>
<evidence type="ECO:0000313" key="1">
    <source>
        <dbReference type="EMBL" id="AMO94301.1"/>
    </source>
</evidence>
<proteinExistence type="predicted"/>
<protein>
    <submittedName>
        <fullName evidence="1">Uncharacterized protein</fullName>
    </submittedName>
</protein>
<reference evidence="1 2" key="1">
    <citation type="submission" date="2015-11" db="EMBL/GenBank/DDBJ databases">
        <title>Exploring the genomic traits of fungus-feeding bacterial genus Collimonas.</title>
        <authorList>
            <person name="Song C."/>
            <person name="Schmidt R."/>
            <person name="de Jager V."/>
            <person name="Krzyzanowska D."/>
            <person name="Jongedijk E."/>
            <person name="Cankar K."/>
            <person name="Beekwilder J."/>
            <person name="van Veen A."/>
            <person name="de Boer W."/>
            <person name="van Veen J.A."/>
            <person name="Garbeva P."/>
        </authorList>
    </citation>
    <scope>NUCLEOTIDE SEQUENCE [LARGE SCALE GENOMIC DNA]</scope>
    <source>
        <strain evidence="1 2">Ter6</strain>
    </source>
</reference>
<dbReference type="PATRIC" id="fig|158899.10.peg.1608"/>
<accession>A0A127PA40</accession>
<sequence>MTHLASGRLRLSDKRGVLAKAWQSGENPVYRILFIAWETTQKNKTSAYISSCQ</sequence>
<name>A0A127PA40_9BURK</name>
<dbReference type="EMBL" id="CP013232">
    <property type="protein sequence ID" value="AMO94301.1"/>
    <property type="molecule type" value="Genomic_DNA"/>
</dbReference>
<dbReference type="Proteomes" id="UP000072421">
    <property type="component" value="Chromosome"/>
</dbReference>
<gene>
    <name evidence="1" type="ORF">CFter6_1599</name>
</gene>